<evidence type="ECO:0000313" key="3">
    <source>
        <dbReference type="EMBL" id="ACO66653.1"/>
    </source>
</evidence>
<feature type="region of interest" description="Disordered" evidence="1">
    <location>
        <begin position="30"/>
        <end position="174"/>
    </location>
</feature>
<keyword evidence="2" id="KW-0812">Transmembrane</keyword>
<keyword evidence="4" id="KW-1185">Reference proteome</keyword>
<evidence type="ECO:0000256" key="2">
    <source>
        <dbReference type="SAM" id="Phobius"/>
    </source>
</evidence>
<sequence>MSTTAGDAAPAPLTPTPSVRQRTIALESELLQHTRATVTGLDRGRASATSSPRTGPGGGGEAGPDTPPVRPAARGAEMNGDDVSSEAPVVVNVALSDPRAPHLPQASRASPGGGASRGTSGNHESAGSLGYSDRDAAAAAAMKPAYGGERTRPASSPAPPRMFPSAAASSAAGASPEPGWLRRLHLGESGARFSLPARWRPFLPWAPVFLRAAQAAFSLVAVACVASMNHPAGACDAAIADAETLPASTVAALSRLVDDALCLPSRNYRNFVSLEFLAVVSAALFVWSTVFLLGDLLALGAIGLGRIVGNVHVEPGRETVVTDANRRESVRAAAEDRARRFRVPQIALAGDASLATLTFSAACAVAGLRTGLDDLAAGYCGRVGKGWCDRMGAAAAFGFLSSLATFPSAALNTANKCGPW</sequence>
<dbReference type="InParanoid" id="C1EFT4"/>
<reference evidence="3 4" key="1">
    <citation type="journal article" date="2009" name="Science">
        <title>Green evolution and dynamic adaptations revealed by genomes of the marine picoeukaryotes Micromonas.</title>
        <authorList>
            <person name="Worden A.Z."/>
            <person name="Lee J.H."/>
            <person name="Mock T."/>
            <person name="Rouze P."/>
            <person name="Simmons M.P."/>
            <person name="Aerts A.L."/>
            <person name="Allen A.E."/>
            <person name="Cuvelier M.L."/>
            <person name="Derelle E."/>
            <person name="Everett M.V."/>
            <person name="Foulon E."/>
            <person name="Grimwood J."/>
            <person name="Gundlach H."/>
            <person name="Henrissat B."/>
            <person name="Napoli C."/>
            <person name="McDonald S.M."/>
            <person name="Parker M.S."/>
            <person name="Rombauts S."/>
            <person name="Salamov A."/>
            <person name="Von Dassow P."/>
            <person name="Badger J.H."/>
            <person name="Coutinho P.M."/>
            <person name="Demir E."/>
            <person name="Dubchak I."/>
            <person name="Gentemann C."/>
            <person name="Eikrem W."/>
            <person name="Gready J.E."/>
            <person name="John U."/>
            <person name="Lanier W."/>
            <person name="Lindquist E.A."/>
            <person name="Lucas S."/>
            <person name="Mayer K.F."/>
            <person name="Moreau H."/>
            <person name="Not F."/>
            <person name="Otillar R."/>
            <person name="Panaud O."/>
            <person name="Pangilinan J."/>
            <person name="Paulsen I."/>
            <person name="Piegu B."/>
            <person name="Poliakov A."/>
            <person name="Robbens S."/>
            <person name="Schmutz J."/>
            <person name="Toulza E."/>
            <person name="Wyss T."/>
            <person name="Zelensky A."/>
            <person name="Zhou K."/>
            <person name="Armbrust E.V."/>
            <person name="Bhattacharya D."/>
            <person name="Goodenough U.W."/>
            <person name="Van de Peer Y."/>
            <person name="Grigoriev I.V."/>
        </authorList>
    </citation>
    <scope>NUCLEOTIDE SEQUENCE [LARGE SCALE GENOMIC DNA]</scope>
    <source>
        <strain evidence="4">RCC299 / NOUM17</strain>
    </source>
</reference>
<dbReference type="Proteomes" id="UP000002009">
    <property type="component" value="Chromosome 13"/>
</dbReference>
<name>C1EFT4_MICCC</name>
<feature type="compositionally biased region" description="Low complexity" evidence="1">
    <location>
        <begin position="163"/>
        <end position="174"/>
    </location>
</feature>
<dbReference type="RefSeq" id="XP_002505395.1">
    <property type="nucleotide sequence ID" value="XM_002505349.1"/>
</dbReference>
<dbReference type="AlphaFoldDB" id="C1EFT4"/>
<accession>C1EFT4</accession>
<dbReference type="GeneID" id="8248325"/>
<feature type="transmembrane region" description="Helical" evidence="2">
    <location>
        <begin position="276"/>
        <end position="299"/>
    </location>
</feature>
<organism evidence="3 4">
    <name type="scientific">Micromonas commoda (strain RCC299 / NOUM17 / CCMP2709)</name>
    <name type="common">Picoplanktonic green alga</name>
    <dbReference type="NCBI Taxonomy" id="296587"/>
    <lineage>
        <taxon>Eukaryota</taxon>
        <taxon>Viridiplantae</taxon>
        <taxon>Chlorophyta</taxon>
        <taxon>Mamiellophyceae</taxon>
        <taxon>Mamiellales</taxon>
        <taxon>Mamiellaceae</taxon>
        <taxon>Micromonas</taxon>
    </lineage>
</organism>
<keyword evidence="2" id="KW-0472">Membrane</keyword>
<dbReference type="KEGG" id="mis:MICPUN_103662"/>
<evidence type="ECO:0000313" key="4">
    <source>
        <dbReference type="Proteomes" id="UP000002009"/>
    </source>
</evidence>
<feature type="region of interest" description="Disordered" evidence="1">
    <location>
        <begin position="1"/>
        <end position="20"/>
    </location>
</feature>
<evidence type="ECO:0000256" key="1">
    <source>
        <dbReference type="SAM" id="MobiDB-lite"/>
    </source>
</evidence>
<protein>
    <submittedName>
        <fullName evidence="3">Uncharacterized protein</fullName>
    </submittedName>
</protein>
<gene>
    <name evidence="3" type="ORF">MICPUN_103662</name>
</gene>
<dbReference type="EMBL" id="CP001331">
    <property type="protein sequence ID" value="ACO66653.1"/>
    <property type="molecule type" value="Genomic_DNA"/>
</dbReference>
<proteinExistence type="predicted"/>
<keyword evidence="2" id="KW-1133">Transmembrane helix</keyword>